<keyword evidence="2" id="KW-0238">DNA-binding</keyword>
<dbReference type="SUPFAM" id="SSF54909">
    <property type="entry name" value="Dimeric alpha+beta barrel"/>
    <property type="match status" value="1"/>
</dbReference>
<proteinExistence type="predicted"/>
<evidence type="ECO:0000256" key="3">
    <source>
        <dbReference type="ARBA" id="ARBA00023163"/>
    </source>
</evidence>
<evidence type="ECO:0000259" key="4">
    <source>
        <dbReference type="PROSITE" id="PS50956"/>
    </source>
</evidence>
<dbReference type="InterPro" id="IPR036388">
    <property type="entry name" value="WH-like_DNA-bd_sf"/>
</dbReference>
<keyword evidence="3" id="KW-0804">Transcription</keyword>
<dbReference type="GO" id="GO:0005829">
    <property type="term" value="C:cytosol"/>
    <property type="evidence" value="ECO:0007669"/>
    <property type="project" value="TreeGrafter"/>
</dbReference>
<gene>
    <name evidence="5" type="ORF">SAMN04487834_100240</name>
</gene>
<dbReference type="Gene3D" id="3.30.70.920">
    <property type="match status" value="1"/>
</dbReference>
<feature type="domain" description="HTH asnC-type" evidence="4">
    <location>
        <begin position="6"/>
        <end position="69"/>
    </location>
</feature>
<dbReference type="SMART" id="SM00344">
    <property type="entry name" value="HTH_ASNC"/>
    <property type="match status" value="1"/>
</dbReference>
<sequence length="152" mass="17510">MFLEGLNDIDQKIIALLIENARYTYSQIAEKLGLSRVAIKNHIDELEKKGVIEGYTTILNPQKMSDAISLYFDIETRPESFREVVEILNSQDHITQLYRTTGDYHLHVHALLSSQDEMDSFLHNVMDQLPGIKHMTTNVILTRIKDIKGLRL</sequence>
<dbReference type="Pfam" id="PF01037">
    <property type="entry name" value="AsnC_trans_reg"/>
    <property type="match status" value="1"/>
</dbReference>
<dbReference type="eggNOG" id="COG1522">
    <property type="taxonomic scope" value="Bacteria"/>
</dbReference>
<dbReference type="CDD" id="cd00090">
    <property type="entry name" value="HTH_ARSR"/>
    <property type="match status" value="1"/>
</dbReference>
<dbReference type="InterPro" id="IPR000485">
    <property type="entry name" value="AsnC-type_HTH_dom"/>
</dbReference>
<organism evidence="5 6">
    <name type="scientific">Sharpea azabuensis</name>
    <dbReference type="NCBI Taxonomy" id="322505"/>
    <lineage>
        <taxon>Bacteria</taxon>
        <taxon>Bacillati</taxon>
        <taxon>Bacillota</taxon>
        <taxon>Erysipelotrichia</taxon>
        <taxon>Erysipelotrichales</taxon>
        <taxon>Coprobacillaceae</taxon>
        <taxon>Sharpea</taxon>
    </lineage>
</organism>
<evidence type="ECO:0000313" key="6">
    <source>
        <dbReference type="Proteomes" id="UP000183028"/>
    </source>
</evidence>
<dbReference type="PANTHER" id="PTHR30154">
    <property type="entry name" value="LEUCINE-RESPONSIVE REGULATORY PROTEIN"/>
    <property type="match status" value="1"/>
</dbReference>
<keyword evidence="6" id="KW-1185">Reference proteome</keyword>
<dbReference type="PROSITE" id="PS50956">
    <property type="entry name" value="HTH_ASNC_2"/>
    <property type="match status" value="1"/>
</dbReference>
<dbReference type="InterPro" id="IPR011008">
    <property type="entry name" value="Dimeric_a/b-barrel"/>
</dbReference>
<dbReference type="GO" id="GO:0043565">
    <property type="term" value="F:sequence-specific DNA binding"/>
    <property type="evidence" value="ECO:0007669"/>
    <property type="project" value="InterPro"/>
</dbReference>
<dbReference type="InterPro" id="IPR019888">
    <property type="entry name" value="Tscrpt_reg_AsnC-like"/>
</dbReference>
<dbReference type="Pfam" id="PF13412">
    <property type="entry name" value="HTH_24"/>
    <property type="match status" value="1"/>
</dbReference>
<accession>A0A1H6Q5Y3</accession>
<dbReference type="InterPro" id="IPR036390">
    <property type="entry name" value="WH_DNA-bd_sf"/>
</dbReference>
<evidence type="ECO:0000313" key="5">
    <source>
        <dbReference type="EMBL" id="SEI39219.1"/>
    </source>
</evidence>
<evidence type="ECO:0000256" key="2">
    <source>
        <dbReference type="ARBA" id="ARBA00023125"/>
    </source>
</evidence>
<dbReference type="Proteomes" id="UP000183028">
    <property type="component" value="Unassembled WGS sequence"/>
</dbReference>
<dbReference type="EMBL" id="FNYK01000002">
    <property type="protein sequence ID" value="SEI39219.1"/>
    <property type="molecule type" value="Genomic_DNA"/>
</dbReference>
<name>A0A1H6Q5Y3_9FIRM</name>
<dbReference type="AlphaFoldDB" id="A0A1H6Q5Y3"/>
<dbReference type="PRINTS" id="PR00033">
    <property type="entry name" value="HTHASNC"/>
</dbReference>
<dbReference type="OrthoDB" id="529868at2"/>
<keyword evidence="1" id="KW-0805">Transcription regulation</keyword>
<protein>
    <submittedName>
        <fullName evidence="5">Transcriptional regulator, AsnC family</fullName>
    </submittedName>
</protein>
<reference evidence="6" key="1">
    <citation type="submission" date="2016-10" db="EMBL/GenBank/DDBJ databases">
        <authorList>
            <person name="Varghese N."/>
        </authorList>
    </citation>
    <scope>NUCLEOTIDE SEQUENCE [LARGE SCALE GENOMIC DNA]</scope>
    <source>
        <strain evidence="6">DSM 20406</strain>
    </source>
</reference>
<dbReference type="InterPro" id="IPR019887">
    <property type="entry name" value="Tscrpt_reg_AsnC/Lrp_C"/>
</dbReference>
<dbReference type="PANTHER" id="PTHR30154:SF34">
    <property type="entry name" value="TRANSCRIPTIONAL REGULATOR AZLB"/>
    <property type="match status" value="1"/>
</dbReference>
<dbReference type="GO" id="GO:0043200">
    <property type="term" value="P:response to amino acid"/>
    <property type="evidence" value="ECO:0007669"/>
    <property type="project" value="TreeGrafter"/>
</dbReference>
<dbReference type="STRING" id="322505.SAMN04487836_11414"/>
<evidence type="ECO:0000256" key="1">
    <source>
        <dbReference type="ARBA" id="ARBA00023015"/>
    </source>
</evidence>
<dbReference type="Gene3D" id="1.10.10.10">
    <property type="entry name" value="Winged helix-like DNA-binding domain superfamily/Winged helix DNA-binding domain"/>
    <property type="match status" value="1"/>
</dbReference>
<dbReference type="InterPro" id="IPR011991">
    <property type="entry name" value="ArsR-like_HTH"/>
</dbReference>
<dbReference type="SUPFAM" id="SSF46785">
    <property type="entry name" value="Winged helix' DNA-binding domain"/>
    <property type="match status" value="1"/>
</dbReference>